<proteinExistence type="inferred from homology"/>
<dbReference type="STRING" id="454130.A0A0U5FW19"/>
<sequence>MASQPAVSALSAYRQILRAARIAFQNDTRVLLAARQEARQNFEKHRRLGIDTPMQINHAIEVASILRHNIVQGARSAEDENARWELRIHDEIERGDNDSIKIAGKSVKVDKPCSSAS</sequence>
<comment type="function">
    <text evidence="8">Assembly factor required for Rieske Fe-S protein RIP1 incorporation into the cytochrome b-c1 (CIII) complex. Functions as a chaperone, binding to this subunit within the mitochondrial matrix and stabilizing it prior to its translocation and insertion into the late CIII dimeric intermediate within the mitochondrial inner membrane. Modulates the mitochondrial matrix zinc pool.</text>
</comment>
<organism evidence="10 11">
    <name type="scientific">Aspergillus calidoustus</name>
    <dbReference type="NCBI Taxonomy" id="454130"/>
    <lineage>
        <taxon>Eukaryota</taxon>
        <taxon>Fungi</taxon>
        <taxon>Dikarya</taxon>
        <taxon>Ascomycota</taxon>
        <taxon>Pezizomycotina</taxon>
        <taxon>Eurotiomycetes</taxon>
        <taxon>Eurotiomycetidae</taxon>
        <taxon>Eurotiales</taxon>
        <taxon>Aspergillaceae</taxon>
        <taxon>Aspergillus</taxon>
        <taxon>Aspergillus subgen. Nidulantes</taxon>
    </lineage>
</organism>
<dbReference type="OrthoDB" id="529194at2759"/>
<comment type="similarity">
    <text evidence="2">Belongs to the complex I LYR family. MZM1 subfamily.</text>
</comment>
<evidence type="ECO:0000256" key="8">
    <source>
        <dbReference type="ARBA" id="ARBA00025268"/>
    </source>
</evidence>
<evidence type="ECO:0000256" key="7">
    <source>
        <dbReference type="ARBA" id="ARBA00023186"/>
    </source>
</evidence>
<evidence type="ECO:0000256" key="4">
    <source>
        <dbReference type="ARBA" id="ARBA00015108"/>
    </source>
</evidence>
<dbReference type="GO" id="GO:0005759">
    <property type="term" value="C:mitochondrial matrix"/>
    <property type="evidence" value="ECO:0007669"/>
    <property type="project" value="UniProtKB-SubCell"/>
</dbReference>
<evidence type="ECO:0000256" key="1">
    <source>
        <dbReference type="ARBA" id="ARBA00004305"/>
    </source>
</evidence>
<evidence type="ECO:0000256" key="5">
    <source>
        <dbReference type="ARBA" id="ARBA00022946"/>
    </source>
</evidence>
<reference evidence="11" key="1">
    <citation type="journal article" date="2016" name="Genome Announc.">
        <title>Draft genome sequences of fungus Aspergillus calidoustus.</title>
        <authorList>
            <person name="Horn F."/>
            <person name="Linde J."/>
            <person name="Mattern D.J."/>
            <person name="Walther G."/>
            <person name="Guthke R."/>
            <person name="Scherlach K."/>
            <person name="Martin K."/>
            <person name="Brakhage A.A."/>
            <person name="Petzke L."/>
            <person name="Valiante V."/>
        </authorList>
    </citation>
    <scope>NUCLEOTIDE SEQUENCE [LARGE SCALE GENOMIC DNA]</scope>
    <source>
        <strain evidence="11">SF006504</strain>
    </source>
</reference>
<evidence type="ECO:0000313" key="11">
    <source>
        <dbReference type="Proteomes" id="UP000054771"/>
    </source>
</evidence>
<evidence type="ECO:0000256" key="2">
    <source>
        <dbReference type="ARBA" id="ARBA00009949"/>
    </source>
</evidence>
<dbReference type="Pfam" id="PF05347">
    <property type="entry name" value="Complex1_LYR"/>
    <property type="match status" value="1"/>
</dbReference>
<dbReference type="EMBL" id="CDMC01000003">
    <property type="protein sequence ID" value="CEL02312.1"/>
    <property type="molecule type" value="Genomic_DNA"/>
</dbReference>
<dbReference type="Proteomes" id="UP000054771">
    <property type="component" value="Unassembled WGS sequence"/>
</dbReference>
<gene>
    <name evidence="10" type="ORF">ASPCAL03483</name>
</gene>
<dbReference type="InterPro" id="IPR008011">
    <property type="entry name" value="Complex1_LYR_dom"/>
</dbReference>
<evidence type="ECO:0000256" key="3">
    <source>
        <dbReference type="ARBA" id="ARBA00011589"/>
    </source>
</evidence>
<dbReference type="GO" id="GO:0034551">
    <property type="term" value="P:mitochondrial respiratory chain complex III assembly"/>
    <property type="evidence" value="ECO:0007669"/>
    <property type="project" value="InterPro"/>
</dbReference>
<dbReference type="AlphaFoldDB" id="A0A0U5FW19"/>
<name>A0A0U5FW19_ASPCI</name>
<dbReference type="OMA" id="KYKLRIH"/>
<evidence type="ECO:0000313" key="10">
    <source>
        <dbReference type="EMBL" id="CEL02312.1"/>
    </source>
</evidence>
<accession>A0A0U5FW19</accession>
<keyword evidence="6" id="KW-0496">Mitochondrion</keyword>
<protein>
    <recommendedName>
        <fullName evidence="4">Mitochondrial zinc maintenance protein 1, mitochondrial</fullName>
    </recommendedName>
</protein>
<dbReference type="InterPro" id="IPR045298">
    <property type="entry name" value="Complex1_LYR_LYRM7"/>
</dbReference>
<keyword evidence="5" id="KW-0809">Transit peptide</keyword>
<keyword evidence="7" id="KW-0143">Chaperone</keyword>
<evidence type="ECO:0000259" key="9">
    <source>
        <dbReference type="Pfam" id="PF05347"/>
    </source>
</evidence>
<feature type="domain" description="Complex 1 LYR protein" evidence="9">
    <location>
        <begin position="9"/>
        <end position="63"/>
    </location>
</feature>
<dbReference type="CDD" id="cd20267">
    <property type="entry name" value="Complex1_LYR_LYRM7"/>
    <property type="match status" value="1"/>
</dbReference>
<evidence type="ECO:0000256" key="6">
    <source>
        <dbReference type="ARBA" id="ARBA00023128"/>
    </source>
</evidence>
<keyword evidence="11" id="KW-1185">Reference proteome</keyword>
<dbReference type="GO" id="GO:0044183">
    <property type="term" value="F:protein folding chaperone"/>
    <property type="evidence" value="ECO:0007669"/>
    <property type="project" value="TreeGrafter"/>
</dbReference>
<comment type="subunit">
    <text evidence="3">Interacts with RIP1.</text>
</comment>
<dbReference type="PANTHER" id="PTHR46749">
    <property type="entry name" value="COMPLEX III ASSEMBLY FACTOR LYRM7"/>
    <property type="match status" value="1"/>
</dbReference>
<dbReference type="InterPro" id="IPR050435">
    <property type="entry name" value="MZM1/LYRM7"/>
</dbReference>
<dbReference type="PANTHER" id="PTHR46749:SF1">
    <property type="entry name" value="COMPLEX III ASSEMBLY FACTOR LYRM7"/>
    <property type="match status" value="1"/>
</dbReference>
<comment type="subcellular location">
    <subcellularLocation>
        <location evidence="1">Mitochondrion matrix</location>
    </subcellularLocation>
</comment>